<evidence type="ECO:0000313" key="2">
    <source>
        <dbReference type="EMBL" id="CAH8249685.1"/>
    </source>
</evidence>
<dbReference type="Gene3D" id="3.40.50.300">
    <property type="entry name" value="P-loop containing nucleotide triphosphate hydrolases"/>
    <property type="match status" value="1"/>
</dbReference>
<dbReference type="SUPFAM" id="SSF52540">
    <property type="entry name" value="P-loop containing nucleoside triphosphate hydrolases"/>
    <property type="match status" value="1"/>
</dbReference>
<organism evidence="2 3">
    <name type="scientific">Paenibacillus melissococcoides</name>
    <dbReference type="NCBI Taxonomy" id="2912268"/>
    <lineage>
        <taxon>Bacteria</taxon>
        <taxon>Bacillati</taxon>
        <taxon>Bacillota</taxon>
        <taxon>Bacilli</taxon>
        <taxon>Bacillales</taxon>
        <taxon>Paenibacillaceae</taxon>
        <taxon>Paenibacillus</taxon>
    </lineage>
</organism>
<protein>
    <submittedName>
        <fullName evidence="2">AAA family ATPase</fullName>
    </submittedName>
</protein>
<keyword evidence="3" id="KW-1185">Reference proteome</keyword>
<feature type="domain" description="Endonuclease GajA/Old nuclease/RecF-like AAA" evidence="1">
    <location>
        <begin position="9"/>
        <end position="127"/>
    </location>
</feature>
<accession>A0ABN8UIB0</accession>
<reference evidence="2" key="1">
    <citation type="submission" date="2022-06" db="EMBL/GenBank/DDBJ databases">
        <authorList>
            <person name="Dietemann V."/>
            <person name="Ory F."/>
            <person name="Dainat B."/>
            <person name="Oberhansli S."/>
        </authorList>
    </citation>
    <scope>NUCLEOTIDE SEQUENCE</scope>
    <source>
        <strain evidence="2">Ena-SAMPLE-TAB-26-04-2022-14:26:32:270-5432</strain>
    </source>
</reference>
<comment type="caution">
    <text evidence="2">The sequence shown here is derived from an EMBL/GenBank/DDBJ whole genome shotgun (WGS) entry which is preliminary data.</text>
</comment>
<dbReference type="Proteomes" id="UP001154322">
    <property type="component" value="Unassembled WGS sequence"/>
</dbReference>
<proteinExistence type="predicted"/>
<name>A0ABN8UIB0_9BACL</name>
<dbReference type="EMBL" id="CALYLO010000018">
    <property type="protein sequence ID" value="CAH8249685.1"/>
    <property type="molecule type" value="Genomic_DNA"/>
</dbReference>
<gene>
    <name evidence="2" type="ORF">WJ0W_006869</name>
</gene>
<evidence type="ECO:0000259" key="1">
    <source>
        <dbReference type="Pfam" id="PF13175"/>
    </source>
</evidence>
<dbReference type="InterPro" id="IPR027417">
    <property type="entry name" value="P-loop_NTPase"/>
</dbReference>
<dbReference type="RefSeq" id="WP_261945365.1">
    <property type="nucleotide sequence ID" value="NZ_CALYLO010000018.1"/>
</dbReference>
<dbReference type="Pfam" id="PF13175">
    <property type="entry name" value="AAA_15"/>
    <property type="match status" value="1"/>
</dbReference>
<dbReference type="InterPro" id="IPR041685">
    <property type="entry name" value="AAA_GajA/Old/RecF-like"/>
</dbReference>
<evidence type="ECO:0000313" key="3">
    <source>
        <dbReference type="Proteomes" id="UP001154322"/>
    </source>
</evidence>
<sequence length="185" mass="21477">MANVSQQRLKKLHVVQLKNLNNLEIDFSGSPLTAIVGINGSGKSTVLHALACCFKPEDESKFFNYKFSYFFTPTSDSIWQGSSLMITHEYRYDKNFIENEQTTFSKNSDRWAPKYDRRPQRNVVYIGIRSCVPKIEEESQNSFIRYTTTPFSDDLSQLIKEKAGVIMNRDYSSYNLHTITYIRLL</sequence>